<name>A0A5A7N451_9PROT</name>
<protein>
    <submittedName>
        <fullName evidence="3">Ubiquinone-binding protein</fullName>
    </submittedName>
</protein>
<dbReference type="Gene3D" id="3.30.530.20">
    <property type="match status" value="1"/>
</dbReference>
<sequence>MPHHEERKYLPYSPEQMFDLVADVASYPQFLPWLVSARVYDQRDNSFQADLIVGFKVFKERFTSKVQLEPKRRVQVNYIRGPLRYLHNEWIFHAVEGGGCAIDFCVDFEFKNHLFERLAGAVFTEAVSRMVKAFEQRADRVYAKPDAPKPPSRSGL</sequence>
<dbReference type="InterPro" id="IPR044996">
    <property type="entry name" value="COQ10-like"/>
</dbReference>
<dbReference type="AlphaFoldDB" id="A0A5A7N451"/>
<keyword evidence="3" id="KW-0830">Ubiquinone</keyword>
<evidence type="ECO:0000313" key="3">
    <source>
        <dbReference type="EMBL" id="GER03053.1"/>
    </source>
</evidence>
<feature type="domain" description="Coenzyme Q-binding protein COQ10 START" evidence="2">
    <location>
        <begin position="10"/>
        <end position="135"/>
    </location>
</feature>
<proteinExistence type="inferred from homology"/>
<dbReference type="CDD" id="cd07813">
    <property type="entry name" value="COQ10p_like"/>
    <property type="match status" value="1"/>
</dbReference>
<dbReference type="PANTHER" id="PTHR12901:SF10">
    <property type="entry name" value="COENZYME Q-BINDING PROTEIN COQ10, MITOCHONDRIAL"/>
    <property type="match status" value="1"/>
</dbReference>
<evidence type="ECO:0000259" key="2">
    <source>
        <dbReference type="Pfam" id="PF03364"/>
    </source>
</evidence>
<keyword evidence="4" id="KW-1185">Reference proteome</keyword>
<dbReference type="Proteomes" id="UP000324996">
    <property type="component" value="Unassembled WGS sequence"/>
</dbReference>
<gene>
    <name evidence="3" type="ORF">JCM17846_07350</name>
</gene>
<evidence type="ECO:0000313" key="4">
    <source>
        <dbReference type="Proteomes" id="UP000324996"/>
    </source>
</evidence>
<dbReference type="RefSeq" id="WP_042084409.1">
    <property type="nucleotide sequence ID" value="NZ_BKCN01000002.1"/>
</dbReference>
<accession>A0A5A7N451</accession>
<organism evidence="3 4">
    <name type="scientific">Iodidimonas nitroreducens</name>
    <dbReference type="NCBI Taxonomy" id="1236968"/>
    <lineage>
        <taxon>Bacteria</taxon>
        <taxon>Pseudomonadati</taxon>
        <taxon>Pseudomonadota</taxon>
        <taxon>Alphaproteobacteria</taxon>
        <taxon>Iodidimonadales</taxon>
        <taxon>Iodidimonadaceae</taxon>
        <taxon>Iodidimonas</taxon>
    </lineage>
</organism>
<dbReference type="EMBL" id="BKCN01000002">
    <property type="protein sequence ID" value="GER03053.1"/>
    <property type="molecule type" value="Genomic_DNA"/>
</dbReference>
<comment type="caution">
    <text evidence="3">The sequence shown here is derived from an EMBL/GenBank/DDBJ whole genome shotgun (WGS) entry which is preliminary data.</text>
</comment>
<dbReference type="SUPFAM" id="SSF55961">
    <property type="entry name" value="Bet v1-like"/>
    <property type="match status" value="1"/>
</dbReference>
<dbReference type="PANTHER" id="PTHR12901">
    <property type="entry name" value="SPERM PROTEIN HOMOLOG"/>
    <property type="match status" value="1"/>
</dbReference>
<dbReference type="Pfam" id="PF03364">
    <property type="entry name" value="Polyketide_cyc"/>
    <property type="match status" value="1"/>
</dbReference>
<dbReference type="InterPro" id="IPR023393">
    <property type="entry name" value="START-like_dom_sf"/>
</dbReference>
<dbReference type="GO" id="GO:0048039">
    <property type="term" value="F:ubiquinone binding"/>
    <property type="evidence" value="ECO:0007669"/>
    <property type="project" value="InterPro"/>
</dbReference>
<evidence type="ECO:0000256" key="1">
    <source>
        <dbReference type="ARBA" id="ARBA00008918"/>
    </source>
</evidence>
<comment type="similarity">
    <text evidence="1">Belongs to the ribosome association toxin RatA family.</text>
</comment>
<dbReference type="GO" id="GO:0045333">
    <property type="term" value="P:cellular respiration"/>
    <property type="evidence" value="ECO:0007669"/>
    <property type="project" value="InterPro"/>
</dbReference>
<dbReference type="InterPro" id="IPR005031">
    <property type="entry name" value="COQ10_START"/>
</dbReference>
<reference evidence="3 4" key="1">
    <citation type="submission" date="2019-09" db="EMBL/GenBank/DDBJ databases">
        <title>NBRP : Genome information of microbial organism related human and environment.</title>
        <authorList>
            <person name="Hattori M."/>
            <person name="Oshima K."/>
            <person name="Inaba H."/>
            <person name="Suda W."/>
            <person name="Sakamoto M."/>
            <person name="Iino T."/>
            <person name="Kitahara M."/>
            <person name="Oshida Y."/>
            <person name="Iida T."/>
            <person name="Kudo T."/>
            <person name="Itoh T."/>
            <person name="Ohkuma M."/>
        </authorList>
    </citation>
    <scope>NUCLEOTIDE SEQUENCE [LARGE SCALE GENOMIC DNA]</scope>
    <source>
        <strain evidence="3 4">Q-1</strain>
    </source>
</reference>